<evidence type="ECO:0000313" key="4">
    <source>
        <dbReference type="EMBL" id="EER60518.1"/>
    </source>
</evidence>
<keyword evidence="5" id="KW-1185">Reference proteome</keyword>
<dbReference type="InterPro" id="IPR025711">
    <property type="entry name" value="PepSY"/>
</dbReference>
<feature type="compositionally biased region" description="Basic and acidic residues" evidence="1">
    <location>
        <begin position="86"/>
        <end position="111"/>
    </location>
</feature>
<dbReference type="Pfam" id="PF13670">
    <property type="entry name" value="PepSY_2"/>
    <property type="match status" value="1"/>
</dbReference>
<comment type="caution">
    <text evidence="4">The sequence shown here is derived from an EMBL/GenBank/DDBJ whole genome shotgun (WGS) entry which is preliminary data.</text>
</comment>
<dbReference type="RefSeq" id="WP_005795858.1">
    <property type="nucleotide sequence ID" value="NZ_ACQT01000052.1"/>
</dbReference>
<proteinExistence type="predicted"/>
<sequence length="141" mass="15805">MKHHSSFRHGLLVLSLGLCALPTWASDDCDAPVNRWQTREALRQWAAAQGWQIQRLKIDDGCYEVRGTDAQGRSFKAKIDPENLKVLKIKQGDHQRDRDRDRERNREREGGAQHNPPPQPDGTAVPSPSPAPGSAPRGQIQ</sequence>
<protein>
    <recommendedName>
        <fullName evidence="3">PepSY domain-containing protein</fullName>
    </recommendedName>
</protein>
<organism evidence="4 5">
    <name type="scientific">Acidovorax delafieldii 2AN</name>
    <dbReference type="NCBI Taxonomy" id="573060"/>
    <lineage>
        <taxon>Bacteria</taxon>
        <taxon>Pseudomonadati</taxon>
        <taxon>Pseudomonadota</taxon>
        <taxon>Betaproteobacteria</taxon>
        <taxon>Burkholderiales</taxon>
        <taxon>Comamonadaceae</taxon>
        <taxon>Acidovorax</taxon>
    </lineage>
</organism>
<evidence type="ECO:0000259" key="3">
    <source>
        <dbReference type="Pfam" id="PF13670"/>
    </source>
</evidence>
<dbReference type="EMBL" id="ACQT01000052">
    <property type="protein sequence ID" value="EER60518.1"/>
    <property type="molecule type" value="Genomic_DNA"/>
</dbReference>
<keyword evidence="2" id="KW-0732">Signal</keyword>
<feature type="signal peptide" evidence="2">
    <location>
        <begin position="1"/>
        <end position="25"/>
    </location>
</feature>
<evidence type="ECO:0000313" key="5">
    <source>
        <dbReference type="Proteomes" id="UP000003856"/>
    </source>
</evidence>
<dbReference type="PATRIC" id="fig|573060.9.peg.3219"/>
<name>C5T4R9_ACIDE</name>
<reference evidence="4 5" key="1">
    <citation type="submission" date="2009-05" db="EMBL/GenBank/DDBJ databases">
        <title>The draft genome of Acidovorax delafieldii 2AN.</title>
        <authorList>
            <consortium name="US DOE Joint Genome Institute (JGI-PGF)"/>
            <person name="Lucas S."/>
            <person name="Copeland A."/>
            <person name="Lapidus A."/>
            <person name="Glavina del Rio T."/>
            <person name="Tice H."/>
            <person name="Bruce D."/>
            <person name="Goodwin L."/>
            <person name="Pitluck S."/>
            <person name="Larimer F."/>
            <person name="Land M.L."/>
            <person name="Hauser L."/>
            <person name="Shelobolina E.S."/>
            <person name="Picardal F."/>
            <person name="Roden E."/>
            <person name="Emerson D."/>
        </authorList>
    </citation>
    <scope>NUCLEOTIDE SEQUENCE [LARGE SCALE GENOMIC DNA]</scope>
    <source>
        <strain evidence="4 5">2AN</strain>
    </source>
</reference>
<evidence type="ECO:0000256" key="2">
    <source>
        <dbReference type="SAM" id="SignalP"/>
    </source>
</evidence>
<feature type="chain" id="PRO_5002957563" description="PepSY domain-containing protein" evidence="2">
    <location>
        <begin position="26"/>
        <end position="141"/>
    </location>
</feature>
<accession>C5T4R9</accession>
<dbReference type="AlphaFoldDB" id="C5T4R9"/>
<gene>
    <name evidence="4" type="ORF">AcdelDRAFT_1899</name>
</gene>
<dbReference type="Proteomes" id="UP000003856">
    <property type="component" value="Unassembled WGS sequence"/>
</dbReference>
<feature type="domain" description="PepSY" evidence="3">
    <location>
        <begin position="12"/>
        <end position="89"/>
    </location>
</feature>
<evidence type="ECO:0000256" key="1">
    <source>
        <dbReference type="SAM" id="MobiDB-lite"/>
    </source>
</evidence>
<feature type="region of interest" description="Disordered" evidence="1">
    <location>
        <begin position="86"/>
        <end position="141"/>
    </location>
</feature>
<dbReference type="OrthoDB" id="9180865at2"/>